<evidence type="ECO:0000313" key="2">
    <source>
        <dbReference type="Proteomes" id="UP000747542"/>
    </source>
</evidence>
<protein>
    <submittedName>
        <fullName evidence="1">Uncharacterized protein</fullName>
    </submittedName>
</protein>
<dbReference type="Proteomes" id="UP000747542">
    <property type="component" value="Unassembled WGS sequence"/>
</dbReference>
<dbReference type="EMBL" id="JAHLQT010020459">
    <property type="protein sequence ID" value="KAG7168207.1"/>
    <property type="molecule type" value="Genomic_DNA"/>
</dbReference>
<comment type="caution">
    <text evidence="1">The sequence shown here is derived from an EMBL/GenBank/DDBJ whole genome shotgun (WGS) entry which is preliminary data.</text>
</comment>
<proteinExistence type="predicted"/>
<keyword evidence="2" id="KW-1185">Reference proteome</keyword>
<reference evidence="1" key="1">
    <citation type="journal article" date="2021" name="Sci. Adv.">
        <title>The American lobster genome reveals insights on longevity, neural, and immune adaptations.</title>
        <authorList>
            <person name="Polinski J.M."/>
            <person name="Zimin A.V."/>
            <person name="Clark K.F."/>
            <person name="Kohn A.B."/>
            <person name="Sadowski N."/>
            <person name="Timp W."/>
            <person name="Ptitsyn A."/>
            <person name="Khanna P."/>
            <person name="Romanova D.Y."/>
            <person name="Williams P."/>
            <person name="Greenwood S.J."/>
            <person name="Moroz L.L."/>
            <person name="Walt D.R."/>
            <person name="Bodnar A.G."/>
        </authorList>
    </citation>
    <scope>NUCLEOTIDE SEQUENCE</scope>
    <source>
        <strain evidence="1">GMGI-L3</strain>
    </source>
</reference>
<organism evidence="1 2">
    <name type="scientific">Homarus americanus</name>
    <name type="common">American lobster</name>
    <dbReference type="NCBI Taxonomy" id="6706"/>
    <lineage>
        <taxon>Eukaryota</taxon>
        <taxon>Metazoa</taxon>
        <taxon>Ecdysozoa</taxon>
        <taxon>Arthropoda</taxon>
        <taxon>Crustacea</taxon>
        <taxon>Multicrustacea</taxon>
        <taxon>Malacostraca</taxon>
        <taxon>Eumalacostraca</taxon>
        <taxon>Eucarida</taxon>
        <taxon>Decapoda</taxon>
        <taxon>Pleocyemata</taxon>
        <taxon>Astacidea</taxon>
        <taxon>Nephropoidea</taxon>
        <taxon>Nephropidae</taxon>
        <taxon>Homarus</taxon>
    </lineage>
</organism>
<feature type="non-terminal residue" evidence="1">
    <location>
        <position position="1"/>
    </location>
</feature>
<gene>
    <name evidence="1" type="ORF">Hamer_G016847</name>
</gene>
<evidence type="ECO:0000313" key="1">
    <source>
        <dbReference type="EMBL" id="KAG7168207.1"/>
    </source>
</evidence>
<name>A0A8J5K258_HOMAM</name>
<accession>A0A8J5K258</accession>
<sequence length="270" mass="30439">MWLLTLQDQMVTTLCQGWIDDRHVKWRKLNGEYGLLIELMEKAAFRKLIAPNTRCLAKEFLCPDHQCVVTQEFVAPFDLVTVASLTELQVGIDKIRDENIHNEKPSLWCHFVDHSAKPRVLVGKLVVSDSGILQIQQQESKISVVIVGDTENLLSKVGGIVALFDFAVVVEEFNMIKEGTVENICIRYIMIKSSDMYILKKQTQISQGLKGSHEVTYYSKAGYGLDESQSDSGLLTILKTLCSNDQLMRPLVFTCRKLKVNPQGANCNDD</sequence>
<dbReference type="AlphaFoldDB" id="A0A8J5K258"/>